<proteinExistence type="predicted"/>
<reference evidence="3" key="1">
    <citation type="submission" date="2011-04" db="EMBL/GenBank/DDBJ databases">
        <title>The complete genome of Treponema brennaborense DSM 12168.</title>
        <authorList>
            <person name="Lucas S."/>
            <person name="Han J."/>
            <person name="Lapidus A."/>
            <person name="Bruce D."/>
            <person name="Goodwin L."/>
            <person name="Pitluck S."/>
            <person name="Peters L."/>
            <person name="Kyrpides N."/>
            <person name="Mavromatis K."/>
            <person name="Ivanova N."/>
            <person name="Mikhailova N."/>
            <person name="Pagani I."/>
            <person name="Teshima H."/>
            <person name="Detter J.C."/>
            <person name="Tapia R."/>
            <person name="Han C."/>
            <person name="Land M."/>
            <person name="Hauser L."/>
            <person name="Markowitz V."/>
            <person name="Cheng J.-F."/>
            <person name="Hugenholtz P."/>
            <person name="Woyke T."/>
            <person name="Wu D."/>
            <person name="Gronow S."/>
            <person name="Wellnitz S."/>
            <person name="Brambilla E."/>
            <person name="Klenk H.-P."/>
            <person name="Eisen J.A."/>
        </authorList>
    </citation>
    <scope>NUCLEOTIDE SEQUENCE [LARGE SCALE GENOMIC DNA]</scope>
    <source>
        <strain evidence="3">DSM 12168 / CIP 105900 / DD5/3</strain>
    </source>
</reference>
<evidence type="ECO:0000313" key="3">
    <source>
        <dbReference type="Proteomes" id="UP000006546"/>
    </source>
</evidence>
<feature type="transmembrane region" description="Helical" evidence="1">
    <location>
        <begin position="84"/>
        <end position="107"/>
    </location>
</feature>
<gene>
    <name evidence="2" type="ordered locus">Trebr_1042</name>
</gene>
<feature type="transmembrane region" description="Helical" evidence="1">
    <location>
        <begin position="145"/>
        <end position="170"/>
    </location>
</feature>
<organism evidence="2 3">
    <name type="scientific">Treponema brennaborense (strain DSM 12168 / CIP 105900 / DD5/3)</name>
    <dbReference type="NCBI Taxonomy" id="906968"/>
    <lineage>
        <taxon>Bacteria</taxon>
        <taxon>Pseudomonadati</taxon>
        <taxon>Spirochaetota</taxon>
        <taxon>Spirochaetia</taxon>
        <taxon>Spirochaetales</taxon>
        <taxon>Treponemataceae</taxon>
        <taxon>Treponema</taxon>
    </lineage>
</organism>
<evidence type="ECO:0000313" key="2">
    <source>
        <dbReference type="EMBL" id="AEE16475.1"/>
    </source>
</evidence>
<keyword evidence="3" id="KW-1185">Reference proteome</keyword>
<keyword evidence="1" id="KW-0812">Transmembrane</keyword>
<dbReference type="Proteomes" id="UP000006546">
    <property type="component" value="Chromosome"/>
</dbReference>
<keyword evidence="1" id="KW-0472">Membrane</keyword>
<sequence>MVINRKELKANAKKQIKGNVGTFFGLSIVIGLIISISGITAIGPLLLAGAFSVGIAMFSLEVVRQKKGNFNTGFKGFKQFGSSFVATLLMNIFICLWSLLLFIPGIIATLRYSMTYFILADNPEMSGSEAIKKSKEIMKGHKGELFVLLFSFFWWYVLCLITFGLAAIYVSPYIHATIANLYEQIKGEPAEKIEPHADN</sequence>
<dbReference type="PANTHER" id="PTHR40076:SF1">
    <property type="entry name" value="MEMBRANE PROTEIN"/>
    <property type="match status" value="1"/>
</dbReference>
<dbReference type="EMBL" id="CP002696">
    <property type="protein sequence ID" value="AEE16475.1"/>
    <property type="molecule type" value="Genomic_DNA"/>
</dbReference>
<dbReference type="InterPro" id="IPR010380">
    <property type="entry name" value="DUF975"/>
</dbReference>
<keyword evidence="1" id="KW-1133">Transmembrane helix</keyword>
<protein>
    <recommendedName>
        <fullName evidence="4">Integral membrane protein</fullName>
    </recommendedName>
</protein>
<dbReference type="OrthoDB" id="9784844at2"/>
<feature type="transmembrane region" description="Helical" evidence="1">
    <location>
        <begin position="45"/>
        <end position="63"/>
    </location>
</feature>
<evidence type="ECO:0000256" key="1">
    <source>
        <dbReference type="SAM" id="Phobius"/>
    </source>
</evidence>
<dbReference type="PANTHER" id="PTHR40076">
    <property type="entry name" value="MEMBRANE PROTEIN-RELATED"/>
    <property type="match status" value="1"/>
</dbReference>
<dbReference type="HOGENOM" id="CLU_045673_1_1_12"/>
<dbReference type="RefSeq" id="WP_013758184.1">
    <property type="nucleotide sequence ID" value="NC_015500.1"/>
</dbReference>
<feature type="transmembrane region" description="Helical" evidence="1">
    <location>
        <begin position="20"/>
        <end position="39"/>
    </location>
</feature>
<dbReference type="Pfam" id="PF06161">
    <property type="entry name" value="DUF975"/>
    <property type="match status" value="1"/>
</dbReference>
<dbReference type="KEGG" id="tbe:Trebr_1042"/>
<dbReference type="eggNOG" id="COG5523">
    <property type="taxonomic scope" value="Bacteria"/>
</dbReference>
<dbReference type="AlphaFoldDB" id="F4LJZ5"/>
<name>F4LJZ5_TREBD</name>
<accession>F4LJZ5</accession>
<evidence type="ECO:0008006" key="4">
    <source>
        <dbReference type="Google" id="ProtNLM"/>
    </source>
</evidence>